<dbReference type="Proteomes" id="UP000023555">
    <property type="component" value="Unassembled WGS sequence"/>
</dbReference>
<protein>
    <submittedName>
        <fullName evidence="2">Uncharacterized protein</fullName>
    </submittedName>
</protein>
<evidence type="ECO:0000313" key="3">
    <source>
        <dbReference type="Proteomes" id="UP000023555"/>
    </source>
</evidence>
<name>W7S596_LYSSH</name>
<evidence type="ECO:0000313" key="2">
    <source>
        <dbReference type="EMBL" id="EWH33391.1"/>
    </source>
</evidence>
<accession>W7S596</accession>
<reference evidence="2 3" key="1">
    <citation type="journal article" date="2015" name="Stand. Genomic Sci.">
        <title>Genome sequence and description of the mosquitocidal and heavy metal tolerant strain Lysinibacillus sphaericus CBAM5.</title>
        <authorList>
            <person name="Pena-Montenegro T.D."/>
            <person name="Lozano L."/>
            <person name="Dussan J."/>
        </authorList>
    </citation>
    <scope>NUCLEOTIDE SEQUENCE [LARGE SCALE GENOMIC DNA]</scope>
    <source>
        <strain evidence="2">CBAM5</strain>
    </source>
</reference>
<dbReference type="EMBL" id="AYKQ01000031">
    <property type="protein sequence ID" value="EWH30923.1"/>
    <property type="molecule type" value="Genomic_DNA"/>
</dbReference>
<organism evidence="2 3">
    <name type="scientific">Lysinibacillus sphaericus CBAM5</name>
    <dbReference type="NCBI Taxonomy" id="1400869"/>
    <lineage>
        <taxon>Bacteria</taxon>
        <taxon>Bacillati</taxon>
        <taxon>Bacillota</taxon>
        <taxon>Bacilli</taxon>
        <taxon>Bacillales</taxon>
        <taxon>Bacillaceae</taxon>
        <taxon>Lysinibacillus</taxon>
    </lineage>
</organism>
<evidence type="ECO:0000313" key="1">
    <source>
        <dbReference type="EMBL" id="EWH30923.1"/>
    </source>
</evidence>
<comment type="caution">
    <text evidence="2">The sequence shown here is derived from an EMBL/GenBank/DDBJ whole genome shotgun (WGS) entry which is preliminary data.</text>
</comment>
<proteinExistence type="predicted"/>
<dbReference type="EMBL" id="AYKQ01000009">
    <property type="protein sequence ID" value="EWH33391.1"/>
    <property type="molecule type" value="Genomic_DNA"/>
</dbReference>
<dbReference type="HOGENOM" id="CLU_2898894_0_0_9"/>
<sequence>MYPQFFISDDFIHEIRMHVPYLFKINVHKLYKSSEEYLQLNRNCRYRSMYMLKQLIKKWKNH</sequence>
<dbReference type="AlphaFoldDB" id="W7S596"/>
<gene>
    <name evidence="2" type="ORF">P799_08625</name>
    <name evidence="1" type="ORF">P799_22090</name>
</gene>